<dbReference type="EC" id="3.4.-.-" evidence="9"/>
<dbReference type="GO" id="GO:0004177">
    <property type="term" value="F:aminopeptidase activity"/>
    <property type="evidence" value="ECO:0007669"/>
    <property type="project" value="UniProtKB-KW"/>
</dbReference>
<sequence>MTEGDKFRLKQQGLEFIDITEHPNLGQLNAQRASRFVSPEPRLSAQSSGAVNALLAGEITTDHMRTDIVKLSSFWTRSYRSNWGLLSSNWVFDHVSSILAAKPSDKTKVSVTKFPHKFVQNSVILRLEAADDTTPEAEKEVVIVGAHQDSLNYKLPFFRAPGSDDDGSGTVTVFQILRSLVEQEFVPPHGVAIEFQWYAAEEGGLLGSQDVAAAYEAAGVNVKGMLQMDMTAFVKDDTTPVIAFFQDEVDKNLTTFATKLVDAYVPLPWNMTTCGPTCGSDHMAWTRAGYPAIIATEAKFEGTFCRTLVTDDG</sequence>
<keyword evidence="7 9" id="KW-0862">Zinc</keyword>
<evidence type="ECO:0000256" key="7">
    <source>
        <dbReference type="ARBA" id="ARBA00022833"/>
    </source>
</evidence>
<dbReference type="PANTHER" id="PTHR12147">
    <property type="entry name" value="METALLOPEPTIDASE M28 FAMILY MEMBER"/>
    <property type="match status" value="1"/>
</dbReference>
<gene>
    <name evidence="11" type="ORF">BD626DRAFT_412021</name>
</gene>
<evidence type="ECO:0000256" key="8">
    <source>
        <dbReference type="ARBA" id="ARBA00043962"/>
    </source>
</evidence>
<evidence type="ECO:0000256" key="5">
    <source>
        <dbReference type="ARBA" id="ARBA00022729"/>
    </source>
</evidence>
<dbReference type="STRING" id="97359.A0A550BY48"/>
<keyword evidence="5" id="KW-0732">Signal</keyword>
<reference evidence="11 12" key="1">
    <citation type="journal article" date="2019" name="New Phytol.">
        <title>Comparative genomics reveals unique wood-decay strategies and fruiting body development in the Schizophyllaceae.</title>
        <authorList>
            <person name="Almasi E."/>
            <person name="Sahu N."/>
            <person name="Krizsan K."/>
            <person name="Balint B."/>
            <person name="Kovacs G.M."/>
            <person name="Kiss B."/>
            <person name="Cseklye J."/>
            <person name="Drula E."/>
            <person name="Henrissat B."/>
            <person name="Nagy I."/>
            <person name="Chovatia M."/>
            <person name="Adam C."/>
            <person name="LaButti K."/>
            <person name="Lipzen A."/>
            <person name="Riley R."/>
            <person name="Grigoriev I.V."/>
            <person name="Nagy L.G."/>
        </authorList>
    </citation>
    <scope>NUCLEOTIDE SEQUENCE [LARGE SCALE GENOMIC DNA]</scope>
    <source>
        <strain evidence="11 12">NL-1724</strain>
    </source>
</reference>
<evidence type="ECO:0000259" key="10">
    <source>
        <dbReference type="Pfam" id="PF04389"/>
    </source>
</evidence>
<comment type="cofactor">
    <cofactor evidence="1">
        <name>Zn(2+)</name>
        <dbReference type="ChEBI" id="CHEBI:29105"/>
    </cofactor>
</comment>
<evidence type="ECO:0000256" key="1">
    <source>
        <dbReference type="ARBA" id="ARBA00001947"/>
    </source>
</evidence>
<evidence type="ECO:0000256" key="9">
    <source>
        <dbReference type="RuleBase" id="RU361240"/>
    </source>
</evidence>
<dbReference type="Pfam" id="PF04389">
    <property type="entry name" value="Peptidase_M28"/>
    <property type="match status" value="1"/>
</dbReference>
<protein>
    <recommendedName>
        <fullName evidence="9">Peptide hydrolase</fullName>
        <ecNumber evidence="9">3.4.-.-</ecNumber>
    </recommendedName>
</protein>
<keyword evidence="12" id="KW-1185">Reference proteome</keyword>
<dbReference type="InterPro" id="IPR007484">
    <property type="entry name" value="Peptidase_M28"/>
</dbReference>
<evidence type="ECO:0000256" key="6">
    <source>
        <dbReference type="ARBA" id="ARBA00022801"/>
    </source>
</evidence>
<evidence type="ECO:0000313" key="11">
    <source>
        <dbReference type="EMBL" id="TRM57458.1"/>
    </source>
</evidence>
<dbReference type="GO" id="GO:0008235">
    <property type="term" value="F:metalloexopeptidase activity"/>
    <property type="evidence" value="ECO:0007669"/>
    <property type="project" value="InterPro"/>
</dbReference>
<proteinExistence type="inferred from homology"/>
<dbReference type="AlphaFoldDB" id="A0A550BY48"/>
<keyword evidence="3 9" id="KW-0645">Protease</keyword>
<comment type="similarity">
    <text evidence="8">Belongs to the peptidase M28 family. M28E subfamily.</text>
</comment>
<dbReference type="SUPFAM" id="SSF53187">
    <property type="entry name" value="Zn-dependent exopeptidases"/>
    <property type="match status" value="1"/>
</dbReference>
<dbReference type="OrthoDB" id="2214at2759"/>
<keyword evidence="6 9" id="KW-0378">Hydrolase</keyword>
<organism evidence="11 12">
    <name type="scientific">Schizophyllum amplum</name>
    <dbReference type="NCBI Taxonomy" id="97359"/>
    <lineage>
        <taxon>Eukaryota</taxon>
        <taxon>Fungi</taxon>
        <taxon>Dikarya</taxon>
        <taxon>Basidiomycota</taxon>
        <taxon>Agaricomycotina</taxon>
        <taxon>Agaricomycetes</taxon>
        <taxon>Agaricomycetidae</taxon>
        <taxon>Agaricales</taxon>
        <taxon>Schizophyllaceae</taxon>
        <taxon>Schizophyllum</taxon>
    </lineage>
</organism>
<evidence type="ECO:0000256" key="2">
    <source>
        <dbReference type="ARBA" id="ARBA00022438"/>
    </source>
</evidence>
<keyword evidence="2" id="KW-0031">Aminopeptidase</keyword>
<dbReference type="EMBL" id="VDMD01000047">
    <property type="protein sequence ID" value="TRM57458.1"/>
    <property type="molecule type" value="Genomic_DNA"/>
</dbReference>
<keyword evidence="4 9" id="KW-0479">Metal-binding</keyword>
<feature type="domain" description="Peptidase M28" evidence="10">
    <location>
        <begin position="134"/>
        <end position="299"/>
    </location>
</feature>
<name>A0A550BY48_9AGAR</name>
<dbReference type="GO" id="GO:0006508">
    <property type="term" value="P:proteolysis"/>
    <property type="evidence" value="ECO:0007669"/>
    <property type="project" value="UniProtKB-KW"/>
</dbReference>
<dbReference type="InterPro" id="IPR045175">
    <property type="entry name" value="M28_fam"/>
</dbReference>
<evidence type="ECO:0000256" key="3">
    <source>
        <dbReference type="ARBA" id="ARBA00022670"/>
    </source>
</evidence>
<dbReference type="PANTHER" id="PTHR12147:SF56">
    <property type="entry name" value="AMINOPEPTIDASE YDR415C-RELATED"/>
    <property type="match status" value="1"/>
</dbReference>
<evidence type="ECO:0000313" key="12">
    <source>
        <dbReference type="Proteomes" id="UP000320762"/>
    </source>
</evidence>
<comment type="caution">
    <text evidence="11">The sequence shown here is derived from an EMBL/GenBank/DDBJ whole genome shotgun (WGS) entry which is preliminary data.</text>
</comment>
<dbReference type="Gene3D" id="3.40.630.10">
    <property type="entry name" value="Zn peptidases"/>
    <property type="match status" value="1"/>
</dbReference>
<dbReference type="Proteomes" id="UP000320762">
    <property type="component" value="Unassembled WGS sequence"/>
</dbReference>
<accession>A0A550BY48</accession>
<dbReference type="GO" id="GO:0046872">
    <property type="term" value="F:metal ion binding"/>
    <property type="evidence" value="ECO:0007669"/>
    <property type="project" value="UniProtKB-KW"/>
</dbReference>
<evidence type="ECO:0000256" key="4">
    <source>
        <dbReference type="ARBA" id="ARBA00022723"/>
    </source>
</evidence>